<evidence type="ECO:0000256" key="1">
    <source>
        <dbReference type="PIRSR" id="PIRSR606225-1"/>
    </source>
</evidence>
<dbReference type="SUPFAM" id="SSF55120">
    <property type="entry name" value="Pseudouridine synthase"/>
    <property type="match status" value="1"/>
</dbReference>
<evidence type="ECO:0000259" key="4">
    <source>
        <dbReference type="Pfam" id="PF00849"/>
    </source>
</evidence>
<sequence length="552" mass="61819">MSMCWASRLYCVVGQTGRGLMLPLSRMALCAKCELCLATPPATPADSTATLVKNRILALYAQRMNRAMTTPKPMALIPAVTPAVEATRDSENATADSGDGENGGKATRNKTSKKEPRLPAVITTPADPWPRPYYFEDGFRRVKPYHFTYTTWCKERWRGRELIDIFESEFRDRPLEYYRRAMEGGEVAVNNKTVGPHHVLRNGDCITHTLHRHEPPVTSDDIGILHEDNDMIVINKPSGVPVHPSGRYNFNSVTEIMKSARGPDWLAYPCNRLDRLTSGIMFIAKNPRAAVKLGNQIAARTVRKEYIARVIGKFPDGEVVCNQPILAISPKLGLNRVRANGKDARTVFKRLAYYPPPENENGPTPNKETGESAEGKPWSEKRGYSIVRCMPVTGRTHQLRVHLQFLGHPIENDPIYANQKVWGFDLGCNDVDASLNSDDDIISRLSRMGKEDVAEAVAYYDEMVDDYHKRRAEKMSGEICEICLTPLYTDPGPHELSLWLHSLRYEDKDGAWKYVSPLPAWALPPEGYNGPTEVGGMEALVEAVKDVNPEIV</sequence>
<feature type="active site" evidence="1">
    <location>
        <position position="274"/>
    </location>
</feature>
<organism evidence="5 6">
    <name type="scientific">Cytospora mali</name>
    <name type="common">Apple Valsa canker fungus</name>
    <name type="synonym">Valsa mali</name>
    <dbReference type="NCBI Taxonomy" id="578113"/>
    <lineage>
        <taxon>Eukaryota</taxon>
        <taxon>Fungi</taxon>
        <taxon>Dikarya</taxon>
        <taxon>Ascomycota</taxon>
        <taxon>Pezizomycotina</taxon>
        <taxon>Sordariomycetes</taxon>
        <taxon>Sordariomycetidae</taxon>
        <taxon>Diaporthales</taxon>
        <taxon>Cytosporaceae</taxon>
        <taxon>Cytospora</taxon>
    </lineage>
</organism>
<keyword evidence="2" id="KW-0694">RNA-binding</keyword>
<evidence type="ECO:0000313" key="6">
    <source>
        <dbReference type="Proteomes" id="UP000078576"/>
    </source>
</evidence>
<dbReference type="PROSITE" id="PS01129">
    <property type="entry name" value="PSI_RLU"/>
    <property type="match status" value="1"/>
</dbReference>
<reference evidence="6" key="1">
    <citation type="submission" date="2014-12" db="EMBL/GenBank/DDBJ databases">
        <title>Genome Sequence of Valsa Canker Pathogens Uncovers a Specific Adaption of Colonization on Woody Bark.</title>
        <authorList>
            <person name="Yin Z."/>
            <person name="Liu H."/>
            <person name="Gao X."/>
            <person name="Li Z."/>
            <person name="Song N."/>
            <person name="Ke X."/>
            <person name="Dai Q."/>
            <person name="Wu Y."/>
            <person name="Sun Y."/>
            <person name="Xu J.-R."/>
            <person name="Kang Z.K."/>
            <person name="Wang L."/>
            <person name="Huang L."/>
        </authorList>
    </citation>
    <scope>NUCLEOTIDE SEQUENCE [LARGE SCALE GENOMIC DNA]</scope>
    <source>
        <strain evidence="6">SXYL134</strain>
    </source>
</reference>
<dbReference type="InterPro" id="IPR050188">
    <property type="entry name" value="RluA_PseudoU_synthase"/>
</dbReference>
<feature type="region of interest" description="Disordered" evidence="3">
    <location>
        <begin position="83"/>
        <end position="122"/>
    </location>
</feature>
<accession>A0A194V4Z7</accession>
<dbReference type="OrthoDB" id="424794at2759"/>
<dbReference type="GO" id="GO:0000455">
    <property type="term" value="P:enzyme-directed rRNA pseudouridine synthesis"/>
    <property type="evidence" value="ECO:0007669"/>
    <property type="project" value="TreeGrafter"/>
</dbReference>
<evidence type="ECO:0000313" key="5">
    <source>
        <dbReference type="EMBL" id="KUI59035.1"/>
    </source>
</evidence>
<dbReference type="AlphaFoldDB" id="A0A194V4Z7"/>
<dbReference type="PANTHER" id="PTHR21600">
    <property type="entry name" value="MITOCHONDRIAL RNA PSEUDOURIDINE SYNTHASE"/>
    <property type="match status" value="1"/>
</dbReference>
<dbReference type="InterPro" id="IPR006225">
    <property type="entry name" value="PsdUridine_synth_RluC/D"/>
</dbReference>
<dbReference type="CDD" id="cd02557">
    <property type="entry name" value="PseudoU_synth_ScRIB2"/>
    <property type="match status" value="1"/>
</dbReference>
<dbReference type="Pfam" id="PF00849">
    <property type="entry name" value="PseudoU_synth_2"/>
    <property type="match status" value="1"/>
</dbReference>
<feature type="domain" description="Pseudouridine synthase RsuA/RluA-like" evidence="4">
    <location>
        <begin position="230"/>
        <end position="404"/>
    </location>
</feature>
<feature type="region of interest" description="Disordered" evidence="3">
    <location>
        <begin position="353"/>
        <end position="377"/>
    </location>
</feature>
<dbReference type="InterPro" id="IPR006224">
    <property type="entry name" value="PsdUridine_synth_RluA-like_CS"/>
</dbReference>
<protein>
    <recommendedName>
        <fullName evidence="4">Pseudouridine synthase RsuA/RluA-like domain-containing protein</fullName>
    </recommendedName>
</protein>
<dbReference type="InterPro" id="IPR006145">
    <property type="entry name" value="PsdUridine_synth_RsuA/RluA"/>
</dbReference>
<feature type="compositionally biased region" description="Basic and acidic residues" evidence="3">
    <location>
        <begin position="368"/>
        <end position="377"/>
    </location>
</feature>
<dbReference type="Gene3D" id="3.30.2350.10">
    <property type="entry name" value="Pseudouridine synthase"/>
    <property type="match status" value="1"/>
</dbReference>
<evidence type="ECO:0000256" key="3">
    <source>
        <dbReference type="SAM" id="MobiDB-lite"/>
    </source>
</evidence>
<gene>
    <name evidence="5" type="ORF">VP1G_06310</name>
</gene>
<dbReference type="Proteomes" id="UP000078576">
    <property type="component" value="Unassembled WGS sequence"/>
</dbReference>
<proteinExistence type="predicted"/>
<dbReference type="NCBIfam" id="TIGR00005">
    <property type="entry name" value="rluA_subfam"/>
    <property type="match status" value="1"/>
</dbReference>
<keyword evidence="6" id="KW-1185">Reference proteome</keyword>
<dbReference type="EMBL" id="KN714723">
    <property type="protein sequence ID" value="KUI59035.1"/>
    <property type="molecule type" value="Genomic_DNA"/>
</dbReference>
<dbReference type="GO" id="GO:0009982">
    <property type="term" value="F:pseudouridine synthase activity"/>
    <property type="evidence" value="ECO:0007669"/>
    <property type="project" value="InterPro"/>
</dbReference>
<dbReference type="PANTHER" id="PTHR21600:SF40">
    <property type="entry name" value="PSEUDOURIDYLATE SYNTHASE RPUSD2"/>
    <property type="match status" value="1"/>
</dbReference>
<dbReference type="PROSITE" id="PS50889">
    <property type="entry name" value="S4"/>
    <property type="match status" value="1"/>
</dbReference>
<dbReference type="STRING" id="694573.A0A194V4Z7"/>
<name>A0A194V4Z7_CYTMA</name>
<evidence type="ECO:0000256" key="2">
    <source>
        <dbReference type="PROSITE-ProRule" id="PRU00182"/>
    </source>
</evidence>
<dbReference type="InterPro" id="IPR020103">
    <property type="entry name" value="PsdUridine_synth_cat_dom_sf"/>
</dbReference>
<dbReference type="GO" id="GO:0003723">
    <property type="term" value="F:RNA binding"/>
    <property type="evidence" value="ECO:0007669"/>
    <property type="project" value="UniProtKB-KW"/>
</dbReference>